<gene>
    <name evidence="5" type="ORF">AMORRO_LOCUS7351</name>
</gene>
<keyword evidence="6" id="KW-1185">Reference proteome</keyword>
<sequence>MSDIAKLIAKRPPPDGTDENSKVVDVRANFLEVKKFNYPTVKSYTLEITVQRAGKVSKKDSDAVVIQLIKNKRFGQRAVAYDGQLLYSINDVTDGRKVKDLTVTVRPIDDAGSPKTYKVVIKFSADISLRPMADYVKAGTSQLWDDKIQNIFTVLNAFLTTKVRTRYLSLGKKAIFPEPSEENRIFLYGGVELMRGFYQSIRPGWEKLLVNVDVCATVYYPSGPLIHRVPKILYETGKELRTKEELMRGLSNQDVDVLTRFLKDHYVTTTIRVNNEKEKFKVLKVSYEPAERLRKSRNSQITVSQYYSNIGQNLQYPKLPCVVVKKSRFEEYLPIEICSIISGFLDQKYRTDNLSELQRKDMIEKTAIKPKDRFERIQYAINDIYKYQNDEIIKSIGMEVNNRFIELKSRLLKAPQLITYESKEITPDGGNWEVKKFVKPLLSTLLSSLQGSVLANWSVVSFEDSRILREQEIINALKLLIEALTQKGIDVPSRPKISFANRQGSISQSLLVGVNNINKSNPKLPRLMICIVPHKLSSKNGIYQEIKKCCAIELGVISQCIVGSHMKGKQGKWRQICANLALKINGKLGGTNSTLARREMSFFERDSKEKASFLLNKFMFFGADVFHPDPEDKKKGRPSVAALCASMNPEATKYVSRYCMNQELNNESIEDICRMVSELMEQYKINNNDLPDQIVFYRDGIAEGQFEKIMREEVMPIENELKKIYGSRDPPKFTFVIVQKRHHARFVPVNESEADPQGKNCKPGTVIDTGIVVPQYFTFFLQSHASPLGTARSTYYHVIRNGGNFKANEMYNLTYKLCFLSVRCNLSICHVTPVHYAHHIANHAKHFVQYEEYPDP</sequence>
<protein>
    <submittedName>
        <fullName evidence="5">14538_t:CDS:1</fullName>
    </submittedName>
</protein>
<dbReference type="GO" id="GO:0003723">
    <property type="term" value="F:RNA binding"/>
    <property type="evidence" value="ECO:0007669"/>
    <property type="project" value="InterPro"/>
</dbReference>
<evidence type="ECO:0000256" key="1">
    <source>
        <dbReference type="RuleBase" id="RU361178"/>
    </source>
</evidence>
<reference evidence="5" key="1">
    <citation type="submission" date="2021-06" db="EMBL/GenBank/DDBJ databases">
        <authorList>
            <person name="Kallberg Y."/>
            <person name="Tangrot J."/>
            <person name="Rosling A."/>
        </authorList>
    </citation>
    <scope>NUCLEOTIDE SEQUENCE</scope>
    <source>
        <strain evidence="5">CL551</strain>
    </source>
</reference>
<dbReference type="SUPFAM" id="SSF101690">
    <property type="entry name" value="PAZ domain"/>
    <property type="match status" value="1"/>
</dbReference>
<dbReference type="InterPro" id="IPR036397">
    <property type="entry name" value="RNaseH_sf"/>
</dbReference>
<dbReference type="PROSITE" id="PS50821">
    <property type="entry name" value="PAZ"/>
    <property type="match status" value="1"/>
</dbReference>
<dbReference type="AlphaFoldDB" id="A0A9N9G9P1"/>
<dbReference type="InterPro" id="IPR032474">
    <property type="entry name" value="Argonaute_N"/>
</dbReference>
<dbReference type="Gene3D" id="2.170.260.10">
    <property type="entry name" value="paz domain"/>
    <property type="match status" value="1"/>
</dbReference>
<dbReference type="Pfam" id="PF16486">
    <property type="entry name" value="ArgoN"/>
    <property type="match status" value="1"/>
</dbReference>
<dbReference type="InterPro" id="IPR012337">
    <property type="entry name" value="RNaseH-like_sf"/>
</dbReference>
<dbReference type="PANTHER" id="PTHR22891">
    <property type="entry name" value="EUKARYOTIC TRANSLATION INITIATION FACTOR 2C"/>
    <property type="match status" value="1"/>
</dbReference>
<dbReference type="Proteomes" id="UP000789342">
    <property type="component" value="Unassembled WGS sequence"/>
</dbReference>
<feature type="non-terminal residue" evidence="5">
    <location>
        <position position="1"/>
    </location>
</feature>
<evidence type="ECO:0000259" key="3">
    <source>
        <dbReference type="PROSITE" id="PS50821"/>
    </source>
</evidence>
<evidence type="ECO:0000256" key="2">
    <source>
        <dbReference type="SAM" id="MobiDB-lite"/>
    </source>
</evidence>
<dbReference type="SMART" id="SM00950">
    <property type="entry name" value="Piwi"/>
    <property type="match status" value="1"/>
</dbReference>
<accession>A0A9N9G9P1</accession>
<dbReference type="SMART" id="SM01163">
    <property type="entry name" value="DUF1785"/>
    <property type="match status" value="1"/>
</dbReference>
<feature type="domain" description="Piwi" evidence="4">
    <location>
        <begin position="527"/>
        <end position="849"/>
    </location>
</feature>
<comment type="caution">
    <text evidence="5">The sequence shown here is derived from an EMBL/GenBank/DDBJ whole genome shotgun (WGS) entry which is preliminary data.</text>
</comment>
<comment type="similarity">
    <text evidence="1">Belongs to the argonaute family.</text>
</comment>
<dbReference type="SUPFAM" id="SSF53098">
    <property type="entry name" value="Ribonuclease H-like"/>
    <property type="match status" value="1"/>
</dbReference>
<dbReference type="EMBL" id="CAJVPV010005460">
    <property type="protein sequence ID" value="CAG8591139.1"/>
    <property type="molecule type" value="Genomic_DNA"/>
</dbReference>
<proteinExistence type="inferred from homology"/>
<evidence type="ECO:0000313" key="5">
    <source>
        <dbReference type="EMBL" id="CAG8591139.1"/>
    </source>
</evidence>
<dbReference type="Pfam" id="PF02171">
    <property type="entry name" value="Piwi"/>
    <property type="match status" value="1"/>
</dbReference>
<evidence type="ECO:0000259" key="4">
    <source>
        <dbReference type="PROSITE" id="PS50822"/>
    </source>
</evidence>
<dbReference type="Pfam" id="PF02170">
    <property type="entry name" value="PAZ"/>
    <property type="match status" value="1"/>
</dbReference>
<dbReference type="Pfam" id="PF08699">
    <property type="entry name" value="ArgoL1"/>
    <property type="match status" value="1"/>
</dbReference>
<dbReference type="InterPro" id="IPR003165">
    <property type="entry name" value="Piwi"/>
</dbReference>
<dbReference type="Gene3D" id="3.40.50.2300">
    <property type="match status" value="1"/>
</dbReference>
<name>A0A9N9G9P1_9GLOM</name>
<dbReference type="InterPro" id="IPR003100">
    <property type="entry name" value="PAZ_dom"/>
</dbReference>
<dbReference type="InterPro" id="IPR014811">
    <property type="entry name" value="ArgoL1"/>
</dbReference>
<dbReference type="OrthoDB" id="2328032at2759"/>
<dbReference type="InterPro" id="IPR036085">
    <property type="entry name" value="PAZ_dom_sf"/>
</dbReference>
<feature type="region of interest" description="Disordered" evidence="2">
    <location>
        <begin position="1"/>
        <end position="21"/>
    </location>
</feature>
<dbReference type="PROSITE" id="PS50822">
    <property type="entry name" value="PIWI"/>
    <property type="match status" value="1"/>
</dbReference>
<dbReference type="SMART" id="SM00949">
    <property type="entry name" value="PAZ"/>
    <property type="match status" value="1"/>
</dbReference>
<dbReference type="CDD" id="cd02846">
    <property type="entry name" value="PAZ_argonaute_like"/>
    <property type="match status" value="1"/>
</dbReference>
<evidence type="ECO:0000313" key="6">
    <source>
        <dbReference type="Proteomes" id="UP000789342"/>
    </source>
</evidence>
<feature type="domain" description="PAZ" evidence="3">
    <location>
        <begin position="242"/>
        <end position="342"/>
    </location>
</feature>
<dbReference type="Gene3D" id="3.30.420.10">
    <property type="entry name" value="Ribonuclease H-like superfamily/Ribonuclease H"/>
    <property type="match status" value="1"/>
</dbReference>
<organism evidence="5 6">
    <name type="scientific">Acaulospora morrowiae</name>
    <dbReference type="NCBI Taxonomy" id="94023"/>
    <lineage>
        <taxon>Eukaryota</taxon>
        <taxon>Fungi</taxon>
        <taxon>Fungi incertae sedis</taxon>
        <taxon>Mucoromycota</taxon>
        <taxon>Glomeromycotina</taxon>
        <taxon>Glomeromycetes</taxon>
        <taxon>Diversisporales</taxon>
        <taxon>Acaulosporaceae</taxon>
        <taxon>Acaulospora</taxon>
    </lineage>
</organism>